<accession>A0A238F2A1</accession>
<dbReference type="InterPro" id="IPR013783">
    <property type="entry name" value="Ig-like_fold"/>
</dbReference>
<evidence type="ECO:0000256" key="3">
    <source>
        <dbReference type="ARBA" id="ARBA00022753"/>
    </source>
</evidence>
<evidence type="ECO:0000256" key="1">
    <source>
        <dbReference type="ARBA" id="ARBA00004146"/>
    </source>
</evidence>
<comment type="subcellular location">
    <subcellularLocation>
        <location evidence="2">Cytoplasmic vesicle</location>
        <location evidence="2">Phagosome membrane</location>
    </subcellularLocation>
    <subcellularLocation>
        <location evidence="1">Early endosome membrane</location>
    </subcellularLocation>
</comment>
<dbReference type="GO" id="GO:0004439">
    <property type="term" value="F:phosphatidylinositol-4,5-bisphosphate 5-phosphatase activity"/>
    <property type="evidence" value="ECO:0007669"/>
    <property type="project" value="TreeGrafter"/>
</dbReference>
<dbReference type="InterPro" id="IPR036691">
    <property type="entry name" value="Endo/exonu/phosph_ase_sf"/>
</dbReference>
<keyword evidence="3" id="KW-0967">Endosome</keyword>
<dbReference type="InterPro" id="IPR000300">
    <property type="entry name" value="IPPc"/>
</dbReference>
<evidence type="ECO:0000256" key="2">
    <source>
        <dbReference type="ARBA" id="ARBA00004580"/>
    </source>
</evidence>
<dbReference type="Gene3D" id="2.60.40.10">
    <property type="entry name" value="Immunoglobulins"/>
    <property type="match status" value="1"/>
</dbReference>
<dbReference type="InterPro" id="IPR000198">
    <property type="entry name" value="RhoGAP_dom"/>
</dbReference>
<gene>
    <name evidence="8" type="ORF">BQ2448_5781</name>
</gene>
<evidence type="ECO:0000256" key="4">
    <source>
        <dbReference type="ARBA" id="ARBA00023329"/>
    </source>
</evidence>
<dbReference type="Pfam" id="PF22669">
    <property type="entry name" value="Exo_endo_phos2"/>
    <property type="match status" value="1"/>
</dbReference>
<evidence type="ECO:0000256" key="5">
    <source>
        <dbReference type="SAM" id="MobiDB-lite"/>
    </source>
</evidence>
<feature type="region of interest" description="Disordered" evidence="5">
    <location>
        <begin position="864"/>
        <end position="925"/>
    </location>
</feature>
<dbReference type="GO" id="GO:0046856">
    <property type="term" value="P:phosphatidylinositol dephosphorylation"/>
    <property type="evidence" value="ECO:0007669"/>
    <property type="project" value="InterPro"/>
</dbReference>
<dbReference type="InterPro" id="IPR046985">
    <property type="entry name" value="IP5"/>
</dbReference>
<feature type="domain" description="Inositol polyphosphate-related phosphatase" evidence="6">
    <location>
        <begin position="265"/>
        <end position="590"/>
    </location>
</feature>
<feature type="region of interest" description="Disordered" evidence="5">
    <location>
        <begin position="940"/>
        <end position="963"/>
    </location>
</feature>
<dbReference type="SMART" id="SM00128">
    <property type="entry name" value="IPPc"/>
    <property type="match status" value="1"/>
</dbReference>
<dbReference type="AlphaFoldDB" id="A0A238F2A1"/>
<dbReference type="InterPro" id="IPR048869">
    <property type="entry name" value="OCRL-1_2_ASH"/>
</dbReference>
<dbReference type="Gene3D" id="3.60.10.10">
    <property type="entry name" value="Endonuclease/exonuclease/phosphatase"/>
    <property type="match status" value="1"/>
</dbReference>
<protein>
    <submittedName>
        <fullName evidence="8">BQ2448_5781 protein</fullName>
    </submittedName>
</protein>
<dbReference type="SUPFAM" id="SSF56219">
    <property type="entry name" value="DNase I-like"/>
    <property type="match status" value="1"/>
</dbReference>
<dbReference type="PANTHER" id="PTHR11200">
    <property type="entry name" value="INOSITOL 5-PHOSPHATASE"/>
    <property type="match status" value="1"/>
</dbReference>
<dbReference type="Pfam" id="PF21310">
    <property type="entry name" value="OCRL-like_ASH"/>
    <property type="match status" value="1"/>
</dbReference>
<dbReference type="EMBL" id="FMSP01000001">
    <property type="protein sequence ID" value="SCV67135.1"/>
    <property type="molecule type" value="Genomic_DNA"/>
</dbReference>
<evidence type="ECO:0000313" key="8">
    <source>
        <dbReference type="EMBL" id="SCV67135.1"/>
    </source>
</evidence>
<keyword evidence="4" id="KW-0968">Cytoplasmic vesicle</keyword>
<dbReference type="GO" id="GO:0007165">
    <property type="term" value="P:signal transduction"/>
    <property type="evidence" value="ECO:0007669"/>
    <property type="project" value="InterPro"/>
</dbReference>
<feature type="domain" description="Rho-GAP" evidence="7">
    <location>
        <begin position="772"/>
        <end position="1141"/>
    </location>
</feature>
<sequence>MGLIDPATASALNKIIQPTDRIRACTTVNQAARDSKEEVNPSGKRSRRYLAVIVNSRSEVDQALLVLFHRPATPSITALVPLYSDFQLSISQTNVSFSTTAPNSKLPPHPDSLRARFIITLSSPSSDTPIVLLEDEISYLSEIIAEIKRLHAVAIQHSFSYKSNTSHEWVDNYVLTPATSSMPSLDSQTLAKFDSLASAYSKRGRQASLIPVTGAATWGNDDKSERVREELVREQRARWVVEQLKEREDEFTAKEKINKLTLRDLKRRIFCSTYNINDKMPKPDEDLSPWLGDVANAELLVIGFQEFDLSTEALWRYTSTKEDAWRTELMKGLGEQAKDYVKICSRQLVGVLLIILARKNCSRYVSQISASHLATGIMGLVANKGAVSIRFKYKDTWLTFVNSHLAAFAGQVLARNQMVKDTEKFLVFTEGTTVRGLPVDPWTPNLRPEVEKTSAATTMVFDSHHLIWMGDLNYRIDLPRADVLRMTEAKEWDMLLRFDQLKIQQKHKLAFADFVEAPITFPPTFKFDVGTSTYDTSEKQRTPSWTDRILWLSIKDEGVKCLEYKSCPEVLMSDHKPVTALLEVEVSTVVKEKRMRVQHEVMTELDQYDNDALPDVKLIPGPSIQFDRAIRYLIPQTQTVEIENVGSVVAQWFFTLKPGATTIAPPWLSISPSSGLLLPGERATVSFTIRVDNLTASALNFGARDELNDLLILSIEKKDLFLSVAAREYFPTCFGCPLERLARFSEGIRTYSTAQLKAIAAHDGAPFAEDRAKIPRPAGRMLDFLAEYAMNVDEIFLVPGDPELVRKIRESLDEGDGFPLDKLFPMLETVVSGPASMMDGGMIPEIHAVGSGVGNGLALQEIEEGDEAASEKTSTPRFNTSPFSNSPALDPGTPRTSALSQEIGPDEIVGKGSVSSEDGEEDDEINEPVEADMEADIGALSLSPSVPSRFPTRKKPSTTTTAPPVVHAKIKDNPRRASVAPLSQTLRAKASDLGVLSMGDCFLRWCEALPDPIVPFGLYEDAVKVEKREDAYALVERMPMIHSSTLLYIIAFLRVLVQQSTEESERDARLDRLGTFETQPQPRSELKLKSSPRFPTAVVFSTVLLRPDPTAASSPGLSTIPLEAIPRRRKQFVLSLLQGEGFESLMGTKKAGFDDVRL</sequence>
<proteinExistence type="predicted"/>
<dbReference type="STRING" id="269621.A0A238F2A1"/>
<dbReference type="Gene3D" id="1.10.555.10">
    <property type="entry name" value="Rho GTPase activation protein"/>
    <property type="match status" value="2"/>
</dbReference>
<organism evidence="8 9">
    <name type="scientific">Microbotryum intermedium</name>
    <dbReference type="NCBI Taxonomy" id="269621"/>
    <lineage>
        <taxon>Eukaryota</taxon>
        <taxon>Fungi</taxon>
        <taxon>Dikarya</taxon>
        <taxon>Basidiomycota</taxon>
        <taxon>Pucciniomycotina</taxon>
        <taxon>Microbotryomycetes</taxon>
        <taxon>Microbotryales</taxon>
        <taxon>Microbotryaceae</taxon>
        <taxon>Microbotryum</taxon>
    </lineage>
</organism>
<keyword evidence="9" id="KW-1185">Reference proteome</keyword>
<evidence type="ECO:0000259" key="7">
    <source>
        <dbReference type="SMART" id="SM00324"/>
    </source>
</evidence>
<dbReference type="Proteomes" id="UP000198372">
    <property type="component" value="Unassembled WGS sequence"/>
</dbReference>
<evidence type="ECO:0000259" key="6">
    <source>
        <dbReference type="SMART" id="SM00128"/>
    </source>
</evidence>
<evidence type="ECO:0000313" key="9">
    <source>
        <dbReference type="Proteomes" id="UP000198372"/>
    </source>
</evidence>
<dbReference type="PANTHER" id="PTHR11200:SF300">
    <property type="entry name" value="TYPE II INOSITOL 1,4,5-TRISPHOSPHATE 5-PHOSPHATASE"/>
    <property type="match status" value="1"/>
</dbReference>
<dbReference type="GO" id="GO:0031901">
    <property type="term" value="C:early endosome membrane"/>
    <property type="evidence" value="ECO:0007669"/>
    <property type="project" value="UniProtKB-SubCell"/>
</dbReference>
<dbReference type="SMART" id="SM00324">
    <property type="entry name" value="RhoGAP"/>
    <property type="match status" value="1"/>
</dbReference>
<name>A0A238F2A1_9BASI</name>
<dbReference type="OrthoDB" id="7862313at2759"/>
<dbReference type="InterPro" id="IPR008936">
    <property type="entry name" value="Rho_GTPase_activation_prot"/>
</dbReference>
<feature type="compositionally biased region" description="Polar residues" evidence="5">
    <location>
        <begin position="871"/>
        <end position="887"/>
    </location>
</feature>
<dbReference type="SUPFAM" id="SSF48350">
    <property type="entry name" value="GTPase activation domain, GAP"/>
    <property type="match status" value="1"/>
</dbReference>
<reference evidence="9" key="1">
    <citation type="submission" date="2016-09" db="EMBL/GenBank/DDBJ databases">
        <authorList>
            <person name="Jeantristanb JTB J.-T."/>
            <person name="Ricardo R."/>
        </authorList>
    </citation>
    <scope>NUCLEOTIDE SEQUENCE [LARGE SCALE GENOMIC DNA]</scope>
</reference>